<dbReference type="EMBL" id="BGPR01132873">
    <property type="protein sequence ID" value="GBN50050.1"/>
    <property type="molecule type" value="Genomic_DNA"/>
</dbReference>
<evidence type="ECO:0000313" key="2">
    <source>
        <dbReference type="EMBL" id="GBN50050.1"/>
    </source>
</evidence>
<evidence type="ECO:0000313" key="3">
    <source>
        <dbReference type="Proteomes" id="UP000499080"/>
    </source>
</evidence>
<evidence type="ECO:0000256" key="1">
    <source>
        <dbReference type="SAM" id="MobiDB-lite"/>
    </source>
</evidence>
<name>A0A4Y2PHU6_ARAVE</name>
<dbReference type="Proteomes" id="UP000499080">
    <property type="component" value="Unassembled WGS sequence"/>
</dbReference>
<protein>
    <submittedName>
        <fullName evidence="2">Uncharacterized protein</fullName>
    </submittedName>
</protein>
<gene>
    <name evidence="2" type="ORF">AVEN_32682_1</name>
</gene>
<organism evidence="2 3">
    <name type="scientific">Araneus ventricosus</name>
    <name type="common">Orbweaver spider</name>
    <name type="synonym">Epeira ventricosa</name>
    <dbReference type="NCBI Taxonomy" id="182803"/>
    <lineage>
        <taxon>Eukaryota</taxon>
        <taxon>Metazoa</taxon>
        <taxon>Ecdysozoa</taxon>
        <taxon>Arthropoda</taxon>
        <taxon>Chelicerata</taxon>
        <taxon>Arachnida</taxon>
        <taxon>Araneae</taxon>
        <taxon>Araneomorphae</taxon>
        <taxon>Entelegynae</taxon>
        <taxon>Araneoidea</taxon>
        <taxon>Araneidae</taxon>
        <taxon>Araneus</taxon>
    </lineage>
</organism>
<reference evidence="2 3" key="1">
    <citation type="journal article" date="2019" name="Sci. Rep.">
        <title>Orb-weaving spider Araneus ventricosus genome elucidates the spidroin gene catalogue.</title>
        <authorList>
            <person name="Kono N."/>
            <person name="Nakamura H."/>
            <person name="Ohtoshi R."/>
            <person name="Moran D.A.P."/>
            <person name="Shinohara A."/>
            <person name="Yoshida Y."/>
            <person name="Fujiwara M."/>
            <person name="Mori M."/>
            <person name="Tomita M."/>
            <person name="Arakawa K."/>
        </authorList>
    </citation>
    <scope>NUCLEOTIDE SEQUENCE [LARGE SCALE GENOMIC DNA]</scope>
</reference>
<comment type="caution">
    <text evidence="2">The sequence shown here is derived from an EMBL/GenBank/DDBJ whole genome shotgun (WGS) entry which is preliminary data.</text>
</comment>
<keyword evidence="3" id="KW-1185">Reference proteome</keyword>
<accession>A0A4Y2PHU6</accession>
<sequence>MNELLGNSEVLELSSLTKTVPLLRGDATIVVGKSLGSSGIGFGSGLDVLRSGVAAETIKKGLKGKGYTLPGSDFIGPGKSSPHRCS</sequence>
<dbReference type="AlphaFoldDB" id="A0A4Y2PHU6"/>
<proteinExistence type="predicted"/>
<feature type="region of interest" description="Disordered" evidence="1">
    <location>
        <begin position="67"/>
        <end position="86"/>
    </location>
</feature>